<sequence>MSIIPYVIFINPEFTLYNAPRNSPMILPTQINRFVTNLIQSTPEPQPNQNQIKLANQLASMHIIDSPYTRLPPYDYEQLNKGMICEKCHSFLSPPAKLKRTLICQQCGHKESIESGILRSVDEFKLLFPDKKITTSTIYDWCKVIEYKKRISRTLSKNKKIKSSGKSTYFVDLIVDEKK</sequence>
<reference evidence="2" key="1">
    <citation type="submission" date="2016-10" db="EMBL/GenBank/DDBJ databases">
        <authorList>
            <person name="Varghese N."/>
            <person name="Submissions S."/>
        </authorList>
    </citation>
    <scope>NUCLEOTIDE SEQUENCE [LARGE SCALE GENOMIC DNA]</scope>
    <source>
        <strain evidence="2">SP</strain>
    </source>
</reference>
<dbReference type="AlphaFoldDB" id="A0A1H3S1G8"/>
<evidence type="ECO:0000313" key="1">
    <source>
        <dbReference type="EMBL" id="SDZ31488.1"/>
    </source>
</evidence>
<protein>
    <submittedName>
        <fullName evidence="1">Uncharacterized protein</fullName>
    </submittedName>
</protein>
<accession>A0A1H3S1G8</accession>
<organism evidence="1 2">
    <name type="scientific">Evansella caseinilytica</name>
    <dbReference type="NCBI Taxonomy" id="1503961"/>
    <lineage>
        <taxon>Bacteria</taxon>
        <taxon>Bacillati</taxon>
        <taxon>Bacillota</taxon>
        <taxon>Bacilli</taxon>
        <taxon>Bacillales</taxon>
        <taxon>Bacillaceae</taxon>
        <taxon>Evansella</taxon>
    </lineage>
</organism>
<proteinExistence type="predicted"/>
<evidence type="ECO:0000313" key="2">
    <source>
        <dbReference type="Proteomes" id="UP000198935"/>
    </source>
</evidence>
<dbReference type="Proteomes" id="UP000198935">
    <property type="component" value="Unassembled WGS sequence"/>
</dbReference>
<dbReference type="EMBL" id="FNPI01000009">
    <property type="protein sequence ID" value="SDZ31488.1"/>
    <property type="molecule type" value="Genomic_DNA"/>
</dbReference>
<name>A0A1H3S1G8_9BACI</name>
<keyword evidence="2" id="KW-1185">Reference proteome</keyword>
<gene>
    <name evidence="1" type="ORF">SAMN05421736_109161</name>
</gene>